<dbReference type="Proteomes" id="UP000190989">
    <property type="component" value="Unassembled WGS sequence"/>
</dbReference>
<organism evidence="1 2">
    <name type="scientific">Novosphingobium mathurense</name>
    <dbReference type="NCBI Taxonomy" id="428990"/>
    <lineage>
        <taxon>Bacteria</taxon>
        <taxon>Pseudomonadati</taxon>
        <taxon>Pseudomonadota</taxon>
        <taxon>Alphaproteobacteria</taxon>
        <taxon>Sphingomonadales</taxon>
        <taxon>Sphingomonadaceae</taxon>
        <taxon>Novosphingobium</taxon>
    </lineage>
</organism>
<dbReference type="AlphaFoldDB" id="A0A1U6IML7"/>
<gene>
    <name evidence="1" type="ORF">SAMN06295987_109109</name>
</gene>
<name>A0A1U6IML7_9SPHN</name>
<protein>
    <submittedName>
        <fullName evidence="1">Uncharacterized protein</fullName>
    </submittedName>
</protein>
<dbReference type="RefSeq" id="WP_079731670.1">
    <property type="nucleotide sequence ID" value="NZ_FVZE01000009.1"/>
</dbReference>
<accession>A0A1U6IML7</accession>
<dbReference type="STRING" id="428990.SAMN06295987_109109"/>
<sequence>MSRYELQTRRGSGASLASIGWDRPLQTYFVQVHRVEDDEEIAFIRQGTVFQELPNPADALRLMEPYCDAPDDLAKRLEIDRLQTLADGDGPAQIAAKDFISRAPRR</sequence>
<dbReference type="EMBL" id="FVZE01000009">
    <property type="protein sequence ID" value="SLK09224.1"/>
    <property type="molecule type" value="Genomic_DNA"/>
</dbReference>
<proteinExistence type="predicted"/>
<keyword evidence="2" id="KW-1185">Reference proteome</keyword>
<evidence type="ECO:0000313" key="2">
    <source>
        <dbReference type="Proteomes" id="UP000190989"/>
    </source>
</evidence>
<evidence type="ECO:0000313" key="1">
    <source>
        <dbReference type="EMBL" id="SLK09224.1"/>
    </source>
</evidence>
<reference evidence="2" key="1">
    <citation type="submission" date="2017-02" db="EMBL/GenBank/DDBJ databases">
        <authorList>
            <person name="Varghese N."/>
            <person name="Submissions S."/>
        </authorList>
    </citation>
    <scope>NUCLEOTIDE SEQUENCE [LARGE SCALE GENOMIC DNA]</scope>
    <source>
        <strain evidence="2">SM117</strain>
    </source>
</reference>